<evidence type="ECO:0000313" key="15">
    <source>
        <dbReference type="Proteomes" id="UP000824112"/>
    </source>
</evidence>
<keyword evidence="7" id="KW-0143">Chaperone</keyword>
<evidence type="ECO:0000256" key="5">
    <source>
        <dbReference type="ARBA" id="ARBA00022989"/>
    </source>
</evidence>
<feature type="non-terminal residue" evidence="14">
    <location>
        <position position="648"/>
    </location>
</feature>
<sequence length="648" mass="71704">MATLEKIRKRAGLLAVVIGFALLAFIMGDLLNSGQTLFRMSADKVAEVNGERISTGQYQERVDEITEAMKLQTGQSALSNEMSIQINQNAYESLINEILIDDATQKIGMTVSSEELADILQGDNISPMIQQLFRNPQTGQFDKSMLLGFLQNILSIEEGALGGAQAEQLMMYKNFWLYLEKSIKQQRLIDKYNGLLVKAIMPNKLDLQSAYEAGKESVDFLYAVQPYSSIPDSSVTIEPAALQKLYNSRKELFKQDETRNIKYFVVDINPSAEDYKLTEEKITELKEEFSTTTDVADLVNLNSDQPYLDAYVAESDLPAEVLSFVKSAKVNDVKGPFLEDDSYKMYRLMGTTMAPDSVKARHIALPLQDEAKALALADSLINVLNKGGDFAALAQEFSVDQSTAANGGDLGWFTEVAALNGIGQEFKNACFSAKEGTYFTVRSDYVIQIIQVTGRTKNVPKANVATFVMNVLPSNETFNTLYNEVNQCLANSTDVEKFETNAQEKGYHMFTDATLTPGDYSLGPIQDARQVIKWAFNNKKGSISEIFEIDNKFIAAAVTEVYPRGYASLEQVEPALKSELLAEKKSQMIMDDLKAKNLSTMDAYAQAMNSAIDTAKYVTFNTRRITGIGDEPALCGLVPFAAENQVSA</sequence>
<dbReference type="InterPro" id="IPR046357">
    <property type="entry name" value="PPIase_dom_sf"/>
</dbReference>
<gene>
    <name evidence="14" type="ORF">IAB03_08720</name>
</gene>
<keyword evidence="6 12" id="KW-0472">Membrane</keyword>
<accession>A0A9D1M8P0</accession>
<evidence type="ECO:0000256" key="1">
    <source>
        <dbReference type="ARBA" id="ARBA00004382"/>
    </source>
</evidence>
<organism evidence="14 15">
    <name type="scientific">Candidatus Gallibacteroides avistercoris</name>
    <dbReference type="NCBI Taxonomy" id="2840833"/>
    <lineage>
        <taxon>Bacteria</taxon>
        <taxon>Pseudomonadati</taxon>
        <taxon>Bacteroidota</taxon>
        <taxon>Bacteroidia</taxon>
        <taxon>Bacteroidales</taxon>
        <taxon>Bacteroidaceae</taxon>
        <taxon>Bacteroidaceae incertae sedis</taxon>
        <taxon>Candidatus Gallibacteroides</taxon>
    </lineage>
</organism>
<evidence type="ECO:0000256" key="3">
    <source>
        <dbReference type="ARBA" id="ARBA00022519"/>
    </source>
</evidence>
<dbReference type="PANTHER" id="PTHR47529:SF1">
    <property type="entry name" value="PERIPLASMIC CHAPERONE PPID"/>
    <property type="match status" value="1"/>
</dbReference>
<evidence type="ECO:0000313" key="14">
    <source>
        <dbReference type="EMBL" id="HIU55870.1"/>
    </source>
</evidence>
<dbReference type="Gene3D" id="3.10.50.40">
    <property type="match status" value="1"/>
</dbReference>
<dbReference type="InterPro" id="IPR000297">
    <property type="entry name" value="PPIase_PpiC"/>
</dbReference>
<keyword evidence="2" id="KW-1003">Cell membrane</keyword>
<dbReference type="InterPro" id="IPR027304">
    <property type="entry name" value="Trigger_fact/SurA_dom_sf"/>
</dbReference>
<dbReference type="GO" id="GO:0005886">
    <property type="term" value="C:plasma membrane"/>
    <property type="evidence" value="ECO:0007669"/>
    <property type="project" value="UniProtKB-SubCell"/>
</dbReference>
<dbReference type="Pfam" id="PF13623">
    <property type="entry name" value="SurA_N_2"/>
    <property type="match status" value="1"/>
</dbReference>
<evidence type="ECO:0000256" key="10">
    <source>
        <dbReference type="ARBA" id="ARBA00042775"/>
    </source>
</evidence>
<comment type="subcellular location">
    <subcellularLocation>
        <location evidence="1">Cell inner membrane</location>
        <topology evidence="1">Single-pass type II membrane protein</topology>
        <orientation evidence="1">Periplasmic side</orientation>
    </subcellularLocation>
</comment>
<evidence type="ECO:0000256" key="6">
    <source>
        <dbReference type="ARBA" id="ARBA00023136"/>
    </source>
</evidence>
<evidence type="ECO:0000256" key="7">
    <source>
        <dbReference type="ARBA" id="ARBA00023186"/>
    </source>
</evidence>
<comment type="similarity">
    <text evidence="8">Belongs to the PpiD chaperone family.</text>
</comment>
<dbReference type="SUPFAM" id="SSF109998">
    <property type="entry name" value="Triger factor/SurA peptide-binding domain-like"/>
    <property type="match status" value="1"/>
</dbReference>
<dbReference type="AlphaFoldDB" id="A0A9D1M8P0"/>
<keyword evidence="3" id="KW-0997">Cell inner membrane</keyword>
<keyword evidence="5 12" id="KW-1133">Transmembrane helix</keyword>
<dbReference type="PROSITE" id="PS01096">
    <property type="entry name" value="PPIC_PPIASE_1"/>
    <property type="match status" value="1"/>
</dbReference>
<keyword evidence="4 12" id="KW-0812">Transmembrane</keyword>
<evidence type="ECO:0000256" key="12">
    <source>
        <dbReference type="SAM" id="Phobius"/>
    </source>
</evidence>
<name>A0A9D1M8P0_9BACT</name>
<evidence type="ECO:0000256" key="9">
    <source>
        <dbReference type="ARBA" id="ARBA00040743"/>
    </source>
</evidence>
<reference evidence="14" key="1">
    <citation type="submission" date="2020-10" db="EMBL/GenBank/DDBJ databases">
        <authorList>
            <person name="Gilroy R."/>
        </authorList>
    </citation>
    <scope>NUCLEOTIDE SEQUENCE</scope>
    <source>
        <strain evidence="14">CHK158-818</strain>
    </source>
</reference>
<comment type="caution">
    <text evidence="14">The sequence shown here is derived from an EMBL/GenBank/DDBJ whole genome shotgun (WGS) entry which is preliminary data.</text>
</comment>
<protein>
    <recommendedName>
        <fullName evidence="9">Periplasmic chaperone PpiD</fullName>
    </recommendedName>
    <alternativeName>
        <fullName evidence="10">Periplasmic folding chaperone</fullName>
    </alternativeName>
</protein>
<reference evidence="14" key="2">
    <citation type="journal article" date="2021" name="PeerJ">
        <title>Extensive microbial diversity within the chicken gut microbiome revealed by metagenomics and culture.</title>
        <authorList>
            <person name="Gilroy R."/>
            <person name="Ravi A."/>
            <person name="Getino M."/>
            <person name="Pursley I."/>
            <person name="Horton D.L."/>
            <person name="Alikhan N.F."/>
            <person name="Baker D."/>
            <person name="Gharbi K."/>
            <person name="Hall N."/>
            <person name="Watson M."/>
            <person name="Adriaenssens E.M."/>
            <person name="Foster-Nyarko E."/>
            <person name="Jarju S."/>
            <person name="Secka A."/>
            <person name="Antonio M."/>
            <person name="Oren A."/>
            <person name="Chaudhuri R.R."/>
            <person name="La Ragione R."/>
            <person name="Hildebrand F."/>
            <person name="Pallen M.J."/>
        </authorList>
    </citation>
    <scope>NUCLEOTIDE SEQUENCE</scope>
    <source>
        <strain evidence="14">CHK158-818</strain>
    </source>
</reference>
<feature type="transmembrane region" description="Helical" evidence="12">
    <location>
        <begin position="12"/>
        <end position="31"/>
    </location>
</feature>
<keyword evidence="11" id="KW-0697">Rotamase</keyword>
<evidence type="ECO:0000256" key="8">
    <source>
        <dbReference type="ARBA" id="ARBA00038408"/>
    </source>
</evidence>
<dbReference type="PANTHER" id="PTHR47529">
    <property type="entry name" value="PEPTIDYL-PROLYL CIS-TRANS ISOMERASE D"/>
    <property type="match status" value="1"/>
</dbReference>
<dbReference type="GO" id="GO:0003755">
    <property type="term" value="F:peptidyl-prolyl cis-trans isomerase activity"/>
    <property type="evidence" value="ECO:0007669"/>
    <property type="project" value="UniProtKB-KW"/>
</dbReference>
<dbReference type="Proteomes" id="UP000824112">
    <property type="component" value="Unassembled WGS sequence"/>
</dbReference>
<dbReference type="SUPFAM" id="SSF54534">
    <property type="entry name" value="FKBP-like"/>
    <property type="match status" value="1"/>
</dbReference>
<dbReference type="InterPro" id="IPR052029">
    <property type="entry name" value="PpiD_chaperone"/>
</dbReference>
<dbReference type="PROSITE" id="PS50198">
    <property type="entry name" value="PPIC_PPIASE_2"/>
    <property type="match status" value="1"/>
</dbReference>
<evidence type="ECO:0000256" key="11">
    <source>
        <dbReference type="PROSITE-ProRule" id="PRU00278"/>
    </source>
</evidence>
<proteinExistence type="inferred from homology"/>
<evidence type="ECO:0000256" key="4">
    <source>
        <dbReference type="ARBA" id="ARBA00022692"/>
    </source>
</evidence>
<keyword evidence="11" id="KW-0413">Isomerase</keyword>
<evidence type="ECO:0000256" key="2">
    <source>
        <dbReference type="ARBA" id="ARBA00022475"/>
    </source>
</evidence>
<feature type="domain" description="PpiC" evidence="13">
    <location>
        <begin position="355"/>
        <end position="454"/>
    </location>
</feature>
<dbReference type="Pfam" id="PF13616">
    <property type="entry name" value="Rotamase_3"/>
    <property type="match status" value="1"/>
</dbReference>
<dbReference type="EMBL" id="DVNA01000198">
    <property type="protein sequence ID" value="HIU55870.1"/>
    <property type="molecule type" value="Genomic_DNA"/>
</dbReference>
<evidence type="ECO:0000259" key="13">
    <source>
        <dbReference type="PROSITE" id="PS50198"/>
    </source>
</evidence>
<dbReference type="InterPro" id="IPR023058">
    <property type="entry name" value="PPIase_PpiC_CS"/>
</dbReference>